<feature type="domain" description="RNA-binding S4" evidence="2">
    <location>
        <begin position="184"/>
        <end position="241"/>
    </location>
</feature>
<dbReference type="InterPro" id="IPR002942">
    <property type="entry name" value="S4_RNA-bd"/>
</dbReference>
<keyword evidence="1" id="KW-0694">RNA-binding</keyword>
<evidence type="ECO:0000256" key="1">
    <source>
        <dbReference type="PROSITE-ProRule" id="PRU00182"/>
    </source>
</evidence>
<dbReference type="InterPro" id="IPR048443">
    <property type="entry name" value="RqcP2_N"/>
</dbReference>
<dbReference type="Proteomes" id="UP000639396">
    <property type="component" value="Unassembled WGS sequence"/>
</dbReference>
<dbReference type="CDD" id="cd00165">
    <property type="entry name" value="S4"/>
    <property type="match status" value="1"/>
</dbReference>
<organism evidence="3 4">
    <name type="scientific">Paenibacillus oceani</name>
    <dbReference type="NCBI Taxonomy" id="2772510"/>
    <lineage>
        <taxon>Bacteria</taxon>
        <taxon>Bacillati</taxon>
        <taxon>Bacillota</taxon>
        <taxon>Bacilli</taxon>
        <taxon>Bacillales</taxon>
        <taxon>Paenibacillaceae</taxon>
        <taxon>Paenibacillus</taxon>
    </lineage>
</organism>
<dbReference type="AlphaFoldDB" id="A0A927C6M8"/>
<accession>A0A927C6M8</accession>
<dbReference type="Gene3D" id="3.10.290.10">
    <property type="entry name" value="RNA-binding S4 domain"/>
    <property type="match status" value="1"/>
</dbReference>
<dbReference type="SUPFAM" id="SSF55174">
    <property type="entry name" value="Alpha-L RNA-binding motif"/>
    <property type="match status" value="1"/>
</dbReference>
<comment type="caution">
    <text evidence="3">The sequence shown here is derived from an EMBL/GenBank/DDBJ whole genome shotgun (WGS) entry which is preliminary data.</text>
</comment>
<dbReference type="Pfam" id="PF17774">
    <property type="entry name" value="YlmH_RBD"/>
    <property type="match status" value="1"/>
</dbReference>
<dbReference type="SMART" id="SM00363">
    <property type="entry name" value="S4"/>
    <property type="match status" value="1"/>
</dbReference>
<evidence type="ECO:0000313" key="3">
    <source>
        <dbReference type="EMBL" id="MBD2861834.1"/>
    </source>
</evidence>
<dbReference type="RefSeq" id="WP_190926185.1">
    <property type="nucleotide sequence ID" value="NZ_JACXJA010000007.1"/>
</dbReference>
<evidence type="ECO:0000313" key="4">
    <source>
        <dbReference type="Proteomes" id="UP000639396"/>
    </source>
</evidence>
<sequence length="260" mass="29006">MSSEVRAHFHPDEYRFVDKAQDWIQRAAEQHIVKRTDFLDPRQSFIIESLANRNGGVSVVFDGGYEGAERKRALIGPDYRRSEPGEAGVGLLSITSGDAKFSRLQHSDFLGSLLGLGIKRDKIGDIHVGDNSCHCLVADEIIDFVNSNLQYVNRVFVSTETLPLDRIQVAAQTLEEMNLTVASLRLDGIVSDVYRLSRAKVMDPIKAGRCKVNWKPEADPSKALKEGDVVSFQGFGRFRLVTVEGETKKGRIRLKIGKFV</sequence>
<dbReference type="Gene3D" id="3.30.70.330">
    <property type="match status" value="1"/>
</dbReference>
<dbReference type="Pfam" id="PF21278">
    <property type="entry name" value="YlmH_1st"/>
    <property type="match status" value="1"/>
</dbReference>
<evidence type="ECO:0000259" key="2">
    <source>
        <dbReference type="SMART" id="SM00363"/>
    </source>
</evidence>
<dbReference type="InterPro" id="IPR012677">
    <property type="entry name" value="Nucleotide-bd_a/b_plait_sf"/>
</dbReference>
<reference evidence="3" key="1">
    <citation type="submission" date="2020-09" db="EMBL/GenBank/DDBJ databases">
        <title>A novel bacterium of genus Paenibacillus, isolated from South China Sea.</title>
        <authorList>
            <person name="Huang H."/>
            <person name="Mo K."/>
            <person name="Hu Y."/>
        </authorList>
    </citation>
    <scope>NUCLEOTIDE SEQUENCE</scope>
    <source>
        <strain evidence="3">IB182363</strain>
    </source>
</reference>
<name>A0A927C6M8_9BACL</name>
<protein>
    <submittedName>
        <fullName evidence="3">RNA-binding protein</fullName>
    </submittedName>
</protein>
<proteinExistence type="predicted"/>
<dbReference type="EMBL" id="JACXJA010000007">
    <property type="protein sequence ID" value="MBD2861834.1"/>
    <property type="molecule type" value="Genomic_DNA"/>
</dbReference>
<dbReference type="PANTHER" id="PTHR13633:SF3">
    <property type="entry name" value="MITOCHONDRIAL TRANSCRIPTION RESCUE FACTOR 1"/>
    <property type="match status" value="1"/>
</dbReference>
<dbReference type="PROSITE" id="PS50889">
    <property type="entry name" value="S4"/>
    <property type="match status" value="1"/>
</dbReference>
<dbReference type="InterPro" id="IPR040591">
    <property type="entry name" value="RqcP2_RBD"/>
</dbReference>
<dbReference type="GO" id="GO:0003723">
    <property type="term" value="F:RNA binding"/>
    <property type="evidence" value="ECO:0007669"/>
    <property type="project" value="UniProtKB-KW"/>
</dbReference>
<dbReference type="InterPro" id="IPR036986">
    <property type="entry name" value="S4_RNA-bd_sf"/>
</dbReference>
<dbReference type="Gene3D" id="3.30.1370.160">
    <property type="match status" value="1"/>
</dbReference>
<keyword evidence="4" id="KW-1185">Reference proteome</keyword>
<dbReference type="PANTHER" id="PTHR13633">
    <property type="entry name" value="MITOCHONDRIAL TRANSCRIPTION RESCUE FACTOR 1"/>
    <property type="match status" value="1"/>
</dbReference>
<gene>
    <name evidence="3" type="ORF">IDH45_07550</name>
</gene>